<sequence>MLFHSSIRKELARSFGATLVVLFTIVLTMLLIRTLGLASRGSVNPEEIMLVLGYTVLGRMPTILTLALFVAIVSTLSRMYRDSEMIIWFSSGRSLGGFLSPVLRFSWPVLLVIMLMVLFVWPWANQQTDSLRDRFERRGDLERIAPGQFQESSNGRRVFFIDKDTADGTEGRNVFISSTEDDGTESVVSASSGRIEWEGERQFLMLKKGQRLESSAKNGQLEVSEFEEYGAQIGASSVLTGSSQALKSRPSWELIQNRNDANLGELGWRIGVGLTALNLVFLALAATTSNPRAGRGGNLMFTLFAFVVYFNLLNVGQRWVTSGQLSLGTLLFMLHGVVFISILLWLIKRHHNLSIKGWINSRRVRQSEPQAAQ</sequence>
<feature type="transmembrane region" description="Helical" evidence="9">
    <location>
        <begin position="12"/>
        <end position="32"/>
    </location>
</feature>
<accession>A0A9X4NNV2</accession>
<dbReference type="PANTHER" id="PTHR33529">
    <property type="entry name" value="SLR0882 PROTEIN-RELATED"/>
    <property type="match status" value="1"/>
</dbReference>
<feature type="transmembrane region" description="Helical" evidence="9">
    <location>
        <begin position="98"/>
        <end position="124"/>
    </location>
</feature>
<feature type="transmembrane region" description="Helical" evidence="9">
    <location>
        <begin position="266"/>
        <end position="287"/>
    </location>
</feature>
<dbReference type="InterPro" id="IPR005495">
    <property type="entry name" value="LptG/LptF_permease"/>
</dbReference>
<dbReference type="Pfam" id="PF03739">
    <property type="entry name" value="LptF_LptG"/>
    <property type="match status" value="1"/>
</dbReference>
<dbReference type="AlphaFoldDB" id="A0A9X4NNV2"/>
<dbReference type="GO" id="GO:0015920">
    <property type="term" value="P:lipopolysaccharide transport"/>
    <property type="evidence" value="ECO:0007669"/>
    <property type="project" value="TreeGrafter"/>
</dbReference>
<evidence type="ECO:0000313" key="10">
    <source>
        <dbReference type="EMBL" id="MDG5973889.1"/>
    </source>
</evidence>
<reference evidence="10" key="1">
    <citation type="submission" date="2013-01" db="EMBL/GenBank/DDBJ databases">
        <title>Genome draft of Hydrogenophaga taeniospiralis 2K1.</title>
        <authorList>
            <person name="Gomila M."/>
            <person name="Lalucat J."/>
        </authorList>
    </citation>
    <scope>NUCLEOTIDE SEQUENCE</scope>
    <source>
        <strain evidence="10">CCUG 15921</strain>
    </source>
</reference>
<dbReference type="RefSeq" id="WP_068168772.1">
    <property type="nucleotide sequence ID" value="NZ_AOGK01000001.1"/>
</dbReference>
<feature type="transmembrane region" description="Helical" evidence="9">
    <location>
        <begin position="299"/>
        <end position="319"/>
    </location>
</feature>
<name>A0A9X4NNV2_9BURK</name>
<dbReference type="OrthoDB" id="9778062at2"/>
<protein>
    <recommendedName>
        <fullName evidence="2">Lipopolysaccharide export system permease protein LptF</fullName>
    </recommendedName>
</protein>
<dbReference type="NCBIfam" id="TIGR04407">
    <property type="entry name" value="LptF_YjgP"/>
    <property type="match status" value="1"/>
</dbReference>
<keyword evidence="6 9" id="KW-0812">Transmembrane</keyword>
<proteinExistence type="predicted"/>
<evidence type="ECO:0000256" key="8">
    <source>
        <dbReference type="ARBA" id="ARBA00023136"/>
    </source>
</evidence>
<keyword evidence="5" id="KW-0997">Cell inner membrane</keyword>
<keyword evidence="4" id="KW-1003">Cell membrane</keyword>
<dbReference type="Proteomes" id="UP001152876">
    <property type="component" value="Unassembled WGS sequence"/>
</dbReference>
<evidence type="ECO:0000256" key="6">
    <source>
        <dbReference type="ARBA" id="ARBA00022692"/>
    </source>
</evidence>
<evidence type="ECO:0000256" key="7">
    <source>
        <dbReference type="ARBA" id="ARBA00022989"/>
    </source>
</evidence>
<evidence type="ECO:0000256" key="3">
    <source>
        <dbReference type="ARBA" id="ARBA00022448"/>
    </source>
</evidence>
<feature type="transmembrane region" description="Helical" evidence="9">
    <location>
        <begin position="325"/>
        <end position="347"/>
    </location>
</feature>
<dbReference type="EMBL" id="AOGK01000001">
    <property type="protein sequence ID" value="MDG5973889.1"/>
    <property type="molecule type" value="Genomic_DNA"/>
</dbReference>
<gene>
    <name evidence="10" type="ORF">H010_01410</name>
</gene>
<keyword evidence="3" id="KW-0813">Transport</keyword>
<comment type="subcellular location">
    <subcellularLocation>
        <location evidence="1">Cell inner membrane</location>
        <topology evidence="1">Multi-pass membrane protein</topology>
    </subcellularLocation>
</comment>
<dbReference type="InterPro" id="IPR030922">
    <property type="entry name" value="LptF"/>
</dbReference>
<organism evidence="10 11">
    <name type="scientific">Hydrogenophaga taeniospiralis CCUG 15921</name>
    <dbReference type="NCBI Taxonomy" id="1281780"/>
    <lineage>
        <taxon>Bacteria</taxon>
        <taxon>Pseudomonadati</taxon>
        <taxon>Pseudomonadota</taxon>
        <taxon>Betaproteobacteria</taxon>
        <taxon>Burkholderiales</taxon>
        <taxon>Comamonadaceae</taxon>
        <taxon>Hydrogenophaga</taxon>
    </lineage>
</organism>
<keyword evidence="8 9" id="KW-0472">Membrane</keyword>
<keyword evidence="11" id="KW-1185">Reference proteome</keyword>
<keyword evidence="7 9" id="KW-1133">Transmembrane helix</keyword>
<dbReference type="GO" id="GO:0043190">
    <property type="term" value="C:ATP-binding cassette (ABC) transporter complex"/>
    <property type="evidence" value="ECO:0007669"/>
    <property type="project" value="InterPro"/>
</dbReference>
<evidence type="ECO:0000256" key="9">
    <source>
        <dbReference type="SAM" id="Phobius"/>
    </source>
</evidence>
<evidence type="ECO:0000256" key="1">
    <source>
        <dbReference type="ARBA" id="ARBA00004429"/>
    </source>
</evidence>
<comment type="caution">
    <text evidence="10">The sequence shown here is derived from an EMBL/GenBank/DDBJ whole genome shotgun (WGS) entry which is preliminary data.</text>
</comment>
<evidence type="ECO:0000256" key="2">
    <source>
        <dbReference type="ARBA" id="ARBA00014213"/>
    </source>
</evidence>
<dbReference type="GO" id="GO:0055085">
    <property type="term" value="P:transmembrane transport"/>
    <property type="evidence" value="ECO:0007669"/>
    <property type="project" value="InterPro"/>
</dbReference>
<evidence type="ECO:0000256" key="4">
    <source>
        <dbReference type="ARBA" id="ARBA00022475"/>
    </source>
</evidence>
<feature type="transmembrane region" description="Helical" evidence="9">
    <location>
        <begin position="52"/>
        <end position="77"/>
    </location>
</feature>
<evidence type="ECO:0000313" key="11">
    <source>
        <dbReference type="Proteomes" id="UP001152876"/>
    </source>
</evidence>
<dbReference type="PANTHER" id="PTHR33529:SF7">
    <property type="entry name" value="LIPOPOLYSACCHARIDE EXPORT SYSTEM PERMEASE PROTEIN LPTF"/>
    <property type="match status" value="1"/>
</dbReference>
<evidence type="ECO:0000256" key="5">
    <source>
        <dbReference type="ARBA" id="ARBA00022519"/>
    </source>
</evidence>